<keyword evidence="1 2" id="KW-0732">Signal</keyword>
<dbReference type="InterPro" id="IPR051686">
    <property type="entry name" value="Lipoprotein_DolP"/>
</dbReference>
<dbReference type="Proteomes" id="UP000244173">
    <property type="component" value="Chromosome"/>
</dbReference>
<proteinExistence type="predicted"/>
<dbReference type="STRING" id="1122240.GCA_000620105_02175"/>
<dbReference type="InterPro" id="IPR014004">
    <property type="entry name" value="Transpt-assoc_nodulatn_dom_bac"/>
</dbReference>
<dbReference type="AlphaFoldDB" id="A0A2S0P9H5"/>
<dbReference type="Pfam" id="PF04972">
    <property type="entry name" value="BON"/>
    <property type="match status" value="2"/>
</dbReference>
<evidence type="ECO:0000256" key="1">
    <source>
        <dbReference type="ARBA" id="ARBA00022729"/>
    </source>
</evidence>
<gene>
    <name evidence="4" type="ORF">DAI18_08150</name>
</gene>
<dbReference type="OrthoDB" id="5294487at2"/>
<dbReference type="PANTHER" id="PTHR34606:SF4">
    <property type="entry name" value="OUTER MEMBRANE LIPOPROTEIN DOLP"/>
    <property type="match status" value="1"/>
</dbReference>
<dbReference type="EMBL" id="CP028519">
    <property type="protein sequence ID" value="AVY94018.1"/>
    <property type="molecule type" value="Genomic_DNA"/>
</dbReference>
<accession>A0A2S0P9H5</accession>
<evidence type="ECO:0000256" key="2">
    <source>
        <dbReference type="SAM" id="SignalP"/>
    </source>
</evidence>
<organism evidence="4 5">
    <name type="scientific">Microvirgula aerodenitrificans</name>
    <dbReference type="NCBI Taxonomy" id="57480"/>
    <lineage>
        <taxon>Bacteria</taxon>
        <taxon>Pseudomonadati</taxon>
        <taxon>Pseudomonadota</taxon>
        <taxon>Betaproteobacteria</taxon>
        <taxon>Neisseriales</taxon>
        <taxon>Aquaspirillaceae</taxon>
        <taxon>Microvirgula</taxon>
    </lineage>
</organism>
<dbReference type="PROSITE" id="PS51257">
    <property type="entry name" value="PROKAR_LIPOPROTEIN"/>
    <property type="match status" value="1"/>
</dbReference>
<dbReference type="PROSITE" id="PS50914">
    <property type="entry name" value="BON"/>
    <property type="match status" value="2"/>
</dbReference>
<keyword evidence="5" id="KW-1185">Reference proteome</keyword>
<feature type="domain" description="BON" evidence="3">
    <location>
        <begin position="123"/>
        <end position="190"/>
    </location>
</feature>
<sequence length="204" mass="21486">MTRKTLAILLLAATAATTLSACIPVVAAGAGGALLVGADRRTTGVYVDDQSAEVKIGKQVSDSYPAAHVNVTSYNRVVLLTGEVPDEAAKRGIELLARGQPNVRRVYDQTVVSPVSSLGNRLNDSSLTSKIKARMVTANLFSPNHVKVVSERGEAYLLGLVTPDEASAATKIASETAGVLKVHTFFQLIDSQTNQMLPDAQQPG</sequence>
<dbReference type="Gene3D" id="3.30.1340.30">
    <property type="match status" value="1"/>
</dbReference>
<name>A0A2S0P9H5_9NEIS</name>
<evidence type="ECO:0000259" key="3">
    <source>
        <dbReference type="PROSITE" id="PS50914"/>
    </source>
</evidence>
<feature type="signal peptide" evidence="2">
    <location>
        <begin position="1"/>
        <end position="21"/>
    </location>
</feature>
<reference evidence="4 5" key="1">
    <citation type="submission" date="2018-04" db="EMBL/GenBank/DDBJ databases">
        <title>Denitrifier Microvirgula.</title>
        <authorList>
            <person name="Anderson E."/>
            <person name="Jang J."/>
            <person name="Ishii S."/>
        </authorList>
    </citation>
    <scope>NUCLEOTIDE SEQUENCE [LARGE SCALE GENOMIC DNA]</scope>
    <source>
        <strain evidence="4 5">BE2.4</strain>
    </source>
</reference>
<dbReference type="SMART" id="SM00749">
    <property type="entry name" value="BON"/>
    <property type="match status" value="2"/>
</dbReference>
<dbReference type="InterPro" id="IPR007055">
    <property type="entry name" value="BON_dom"/>
</dbReference>
<evidence type="ECO:0000313" key="5">
    <source>
        <dbReference type="Proteomes" id="UP000244173"/>
    </source>
</evidence>
<feature type="domain" description="BON" evidence="3">
    <location>
        <begin position="48"/>
        <end position="114"/>
    </location>
</feature>
<evidence type="ECO:0000313" key="4">
    <source>
        <dbReference type="EMBL" id="AVY94018.1"/>
    </source>
</evidence>
<dbReference type="PANTHER" id="PTHR34606">
    <property type="entry name" value="BON DOMAIN-CONTAINING PROTEIN"/>
    <property type="match status" value="1"/>
</dbReference>
<dbReference type="RefSeq" id="WP_036385957.1">
    <property type="nucleotide sequence ID" value="NZ_CALFSO010000093.1"/>
</dbReference>
<feature type="chain" id="PRO_5015758280" evidence="2">
    <location>
        <begin position="22"/>
        <end position="204"/>
    </location>
</feature>
<protein>
    <submittedName>
        <fullName evidence="4">BON domain-containing protein</fullName>
    </submittedName>
</protein>
<dbReference type="KEGG" id="maer:DAI18_08150"/>